<dbReference type="Proteomes" id="UP000692954">
    <property type="component" value="Unassembled WGS sequence"/>
</dbReference>
<evidence type="ECO:0000313" key="2">
    <source>
        <dbReference type="EMBL" id="CAD8081516.1"/>
    </source>
</evidence>
<dbReference type="GO" id="GO:0005783">
    <property type="term" value="C:endoplasmic reticulum"/>
    <property type="evidence" value="ECO:0007669"/>
    <property type="project" value="TreeGrafter"/>
</dbReference>
<protein>
    <recommendedName>
        <fullName evidence="4">Transmembrane protein</fullName>
    </recommendedName>
</protein>
<keyword evidence="1" id="KW-0812">Transmembrane</keyword>
<evidence type="ECO:0000313" key="3">
    <source>
        <dbReference type="Proteomes" id="UP000692954"/>
    </source>
</evidence>
<feature type="transmembrane region" description="Helical" evidence="1">
    <location>
        <begin position="173"/>
        <end position="199"/>
    </location>
</feature>
<dbReference type="OrthoDB" id="307836at2759"/>
<dbReference type="AlphaFoldDB" id="A0A8S1MVV5"/>
<keyword evidence="3" id="KW-1185">Reference proteome</keyword>
<dbReference type="GO" id="GO:0016746">
    <property type="term" value="F:acyltransferase activity"/>
    <property type="evidence" value="ECO:0007669"/>
    <property type="project" value="TreeGrafter"/>
</dbReference>
<evidence type="ECO:0000256" key="1">
    <source>
        <dbReference type="SAM" id="Phobius"/>
    </source>
</evidence>
<keyword evidence="1" id="KW-0472">Membrane</keyword>
<keyword evidence="1" id="KW-1133">Transmembrane helix</keyword>
<feature type="transmembrane region" description="Helical" evidence="1">
    <location>
        <begin position="96"/>
        <end position="115"/>
    </location>
</feature>
<sequence>MLRMTSYNIEVQEIKLVEYFAYLLYPPLYYSGPLIQFTNWQTQIRINQQVNKKHKYIIIGFFLLTLQILTQCYALTNHSQNEWLWDKQISTLSGVSFFITSTIQIYFKFIFLWALQECWASYDNIDIQTNNPKHIFMINSAQSFEKYFCATYNQFLIKYIKDIFSQNTYLNLLLIYSITIILVNCDLKTIWLFVTLWLFHVFEEKKLQLCTLQISIQY</sequence>
<gene>
    <name evidence="2" type="ORF">PSON_ATCC_30995.1.T0420082</name>
</gene>
<dbReference type="InterPro" id="IPR051085">
    <property type="entry name" value="MB_O-acyltransferase"/>
</dbReference>
<name>A0A8S1MVV5_9CILI</name>
<reference evidence="2" key="1">
    <citation type="submission" date="2021-01" db="EMBL/GenBank/DDBJ databases">
        <authorList>
            <consortium name="Genoscope - CEA"/>
            <person name="William W."/>
        </authorList>
    </citation>
    <scope>NUCLEOTIDE SEQUENCE</scope>
</reference>
<organism evidence="2 3">
    <name type="scientific">Paramecium sonneborni</name>
    <dbReference type="NCBI Taxonomy" id="65129"/>
    <lineage>
        <taxon>Eukaryota</taxon>
        <taxon>Sar</taxon>
        <taxon>Alveolata</taxon>
        <taxon>Ciliophora</taxon>
        <taxon>Intramacronucleata</taxon>
        <taxon>Oligohymenophorea</taxon>
        <taxon>Peniculida</taxon>
        <taxon>Parameciidae</taxon>
        <taxon>Paramecium</taxon>
    </lineage>
</organism>
<evidence type="ECO:0008006" key="4">
    <source>
        <dbReference type="Google" id="ProtNLM"/>
    </source>
</evidence>
<proteinExistence type="predicted"/>
<dbReference type="PANTHER" id="PTHR13285:SF18">
    <property type="entry name" value="PROTEIN-CYSTEINE N-PALMITOYLTRANSFERASE RASP"/>
    <property type="match status" value="1"/>
</dbReference>
<feature type="transmembrane region" description="Helical" evidence="1">
    <location>
        <begin position="56"/>
        <end position="76"/>
    </location>
</feature>
<accession>A0A8S1MVV5</accession>
<dbReference type="PANTHER" id="PTHR13285">
    <property type="entry name" value="ACYLTRANSFERASE"/>
    <property type="match status" value="1"/>
</dbReference>
<dbReference type="EMBL" id="CAJJDN010000042">
    <property type="protein sequence ID" value="CAD8081516.1"/>
    <property type="molecule type" value="Genomic_DNA"/>
</dbReference>
<comment type="caution">
    <text evidence="2">The sequence shown here is derived from an EMBL/GenBank/DDBJ whole genome shotgun (WGS) entry which is preliminary data.</text>
</comment>